<feature type="domain" description="Helicase ATP-binding" evidence="3">
    <location>
        <begin position="172"/>
        <end position="347"/>
    </location>
</feature>
<feature type="domain" description="Helicase C-terminal" evidence="4">
    <location>
        <begin position="529"/>
        <end position="688"/>
    </location>
</feature>
<dbReference type="SUPFAM" id="SSF52540">
    <property type="entry name" value="P-loop containing nucleoside triphosphate hydrolases"/>
    <property type="match status" value="2"/>
</dbReference>
<dbReference type="PANTHER" id="PTHR45629:SF7">
    <property type="entry name" value="DNA EXCISION REPAIR PROTEIN ERCC-6-RELATED"/>
    <property type="match status" value="1"/>
</dbReference>
<organism evidence="5 6">
    <name type="scientific">Cymbomonas tetramitiformis</name>
    <dbReference type="NCBI Taxonomy" id="36881"/>
    <lineage>
        <taxon>Eukaryota</taxon>
        <taxon>Viridiplantae</taxon>
        <taxon>Chlorophyta</taxon>
        <taxon>Pyramimonadophyceae</taxon>
        <taxon>Pyramimonadales</taxon>
        <taxon>Pyramimonadaceae</taxon>
        <taxon>Cymbomonas</taxon>
    </lineage>
</organism>
<feature type="region of interest" description="Disordered" evidence="2">
    <location>
        <begin position="762"/>
        <end position="786"/>
    </location>
</feature>
<feature type="region of interest" description="Disordered" evidence="2">
    <location>
        <begin position="407"/>
        <end position="440"/>
    </location>
</feature>
<dbReference type="InterPro" id="IPR000330">
    <property type="entry name" value="SNF2_N"/>
</dbReference>
<dbReference type="Gene3D" id="3.40.50.300">
    <property type="entry name" value="P-loop containing nucleotide triphosphate hydrolases"/>
    <property type="match status" value="1"/>
</dbReference>
<dbReference type="CDD" id="cd18793">
    <property type="entry name" value="SF2_C_SNF"/>
    <property type="match status" value="1"/>
</dbReference>
<feature type="compositionally biased region" description="Acidic residues" evidence="2">
    <location>
        <begin position="108"/>
        <end position="139"/>
    </location>
</feature>
<feature type="region of interest" description="Disordered" evidence="2">
    <location>
        <begin position="1"/>
        <end position="27"/>
    </location>
</feature>
<keyword evidence="6" id="KW-1185">Reference proteome</keyword>
<dbReference type="PANTHER" id="PTHR45629">
    <property type="entry name" value="SNF2/RAD54 FAMILY MEMBER"/>
    <property type="match status" value="1"/>
</dbReference>
<evidence type="ECO:0008006" key="7">
    <source>
        <dbReference type="Google" id="ProtNLM"/>
    </source>
</evidence>
<sequence length="909" mass="100071">MDSALKSSESLRKPGVPSRKTHTDTDELIKDIDKLHLDSKSGATIAQVEKKINDMSALSSPETSDRCQVPASTKDQQQPQFVSKRTVCNSTDSEDSESDELNHSESSDVSDVESNPDETSDDREAEDPEPEYASDTELEPLELKEGHHRFLLSGRIVKRLYSHQREGVRWLWGLHTTSRGGILGDDMGLGKTFQCCSFLAGLFAAGAIKSALIVAPKTLLVQWGKELALCGLRGKTHQFYGGSVDDRTEALRRVVEHGGVLLTTYGMVLHNSSVLAAHGVQNAEDDEKHHFWDWLVCDEGHKLKNPKTQLVEKLQEIRRRRMLLLSGTPIQNNLSELWALFNLVAPGLLGDAWDFKQEYEKVITRGRSRDASQRSRVLGEAARQKLLQLTARHYLHRDKATTLRVRGEATVDKPCGPKAESGEGATVGPSEAPPSAPPTMGRKNDLVVWLPLTAAQRQLYVAFCSDPGVRRALNKTGSQLSALTVLKKLCDHPGLVPKADLQEAEHAARECLPRQSDVDRPETSCKIVFIMALLKDLQGAGHRTLVFSQSQKMLDMIEELARGQGVPLCRIDGRLDAEERHAQVDKFQRSSSIPLFLLSSQVGGLGLTLTKANRVIIVDPAWNPSTDNQSVDRAYRIGQERDVVIYRLISCGTVEEKIYRKQVFKGGLSRAGTEEANPTRYFTQEELSDLLRVDPGALDRSETQMLLHARHAAGRSASEELKAHLSFVHTLGISGISDHDLLYSTSEPKEIPKTALLGDEATCSRHQSSGAASSRAPSRPQRGGIHMGQASGVMAVKTQLQPNLVQPGRAERAVTPADRERLEAIAKVDELESELQKHRSFLSKNGALLARLPDGGEKAFHRLELLTTQLEEANEIVSAHKDRQDSDKGASQSVVPIEDVVSQLGGISL</sequence>
<feature type="compositionally biased region" description="Low complexity" evidence="2">
    <location>
        <begin position="767"/>
        <end position="784"/>
    </location>
</feature>
<dbReference type="InterPro" id="IPR050496">
    <property type="entry name" value="SNF2_RAD54_helicase_repair"/>
</dbReference>
<dbReference type="PROSITE" id="PS51192">
    <property type="entry name" value="HELICASE_ATP_BIND_1"/>
    <property type="match status" value="1"/>
</dbReference>
<feature type="compositionally biased region" description="Polar residues" evidence="2">
    <location>
        <begin position="70"/>
        <end position="89"/>
    </location>
</feature>
<accession>A0AAE0L5V9</accession>
<evidence type="ECO:0000313" key="5">
    <source>
        <dbReference type="EMBL" id="KAK3272987.1"/>
    </source>
</evidence>
<dbReference type="InterPro" id="IPR014001">
    <property type="entry name" value="Helicase_ATP-bd"/>
</dbReference>
<dbReference type="GO" id="GO:0016787">
    <property type="term" value="F:hydrolase activity"/>
    <property type="evidence" value="ECO:0007669"/>
    <property type="project" value="UniProtKB-KW"/>
</dbReference>
<dbReference type="Gene3D" id="3.40.50.10810">
    <property type="entry name" value="Tandem AAA-ATPase domain"/>
    <property type="match status" value="1"/>
</dbReference>
<evidence type="ECO:0000313" key="6">
    <source>
        <dbReference type="Proteomes" id="UP001190700"/>
    </source>
</evidence>
<dbReference type="InterPro" id="IPR027417">
    <property type="entry name" value="P-loop_NTPase"/>
</dbReference>
<dbReference type="SMART" id="SM00487">
    <property type="entry name" value="DEXDc"/>
    <property type="match status" value="1"/>
</dbReference>
<proteinExistence type="predicted"/>
<dbReference type="PROSITE" id="PS51194">
    <property type="entry name" value="HELICASE_CTER"/>
    <property type="match status" value="1"/>
</dbReference>
<dbReference type="GO" id="GO:0015616">
    <property type="term" value="F:DNA translocase activity"/>
    <property type="evidence" value="ECO:0007669"/>
    <property type="project" value="TreeGrafter"/>
</dbReference>
<gene>
    <name evidence="5" type="ORF">CYMTET_18747</name>
</gene>
<dbReference type="Pfam" id="PF00176">
    <property type="entry name" value="SNF2-rel_dom"/>
    <property type="match status" value="1"/>
</dbReference>
<keyword evidence="1" id="KW-0378">Hydrolase</keyword>
<evidence type="ECO:0000256" key="1">
    <source>
        <dbReference type="ARBA" id="ARBA00022801"/>
    </source>
</evidence>
<dbReference type="EMBL" id="LGRX02008686">
    <property type="protein sequence ID" value="KAK3272987.1"/>
    <property type="molecule type" value="Genomic_DNA"/>
</dbReference>
<dbReference type="SMART" id="SM00490">
    <property type="entry name" value="HELICc"/>
    <property type="match status" value="1"/>
</dbReference>
<comment type="caution">
    <text evidence="5">The sequence shown here is derived from an EMBL/GenBank/DDBJ whole genome shotgun (WGS) entry which is preliminary data.</text>
</comment>
<dbReference type="Proteomes" id="UP001190700">
    <property type="component" value="Unassembled WGS sequence"/>
</dbReference>
<dbReference type="InterPro" id="IPR001650">
    <property type="entry name" value="Helicase_C-like"/>
</dbReference>
<dbReference type="Pfam" id="PF00271">
    <property type="entry name" value="Helicase_C"/>
    <property type="match status" value="1"/>
</dbReference>
<evidence type="ECO:0000259" key="3">
    <source>
        <dbReference type="PROSITE" id="PS51192"/>
    </source>
</evidence>
<reference evidence="5 6" key="1">
    <citation type="journal article" date="2015" name="Genome Biol. Evol.">
        <title>Comparative Genomics of a Bacterivorous Green Alga Reveals Evolutionary Causalities and Consequences of Phago-Mixotrophic Mode of Nutrition.</title>
        <authorList>
            <person name="Burns J.A."/>
            <person name="Paasch A."/>
            <person name="Narechania A."/>
            <person name="Kim E."/>
        </authorList>
    </citation>
    <scope>NUCLEOTIDE SEQUENCE [LARGE SCALE GENOMIC DNA]</scope>
    <source>
        <strain evidence="5 6">PLY_AMNH</strain>
    </source>
</reference>
<name>A0AAE0L5V9_9CHLO</name>
<evidence type="ECO:0000256" key="2">
    <source>
        <dbReference type="SAM" id="MobiDB-lite"/>
    </source>
</evidence>
<dbReference type="GO" id="GO:0005524">
    <property type="term" value="F:ATP binding"/>
    <property type="evidence" value="ECO:0007669"/>
    <property type="project" value="InterPro"/>
</dbReference>
<feature type="region of interest" description="Disordered" evidence="2">
    <location>
        <begin position="53"/>
        <end position="139"/>
    </location>
</feature>
<evidence type="ECO:0000259" key="4">
    <source>
        <dbReference type="PROSITE" id="PS51194"/>
    </source>
</evidence>
<protein>
    <recommendedName>
        <fullName evidence="7">DNA excision repair protein ERCC-6-like</fullName>
    </recommendedName>
</protein>
<dbReference type="InterPro" id="IPR038718">
    <property type="entry name" value="SNF2-like_sf"/>
</dbReference>
<dbReference type="AlphaFoldDB" id="A0AAE0L5V9"/>
<dbReference type="InterPro" id="IPR049730">
    <property type="entry name" value="SNF2/RAD54-like_C"/>
</dbReference>